<evidence type="ECO:0000259" key="1">
    <source>
        <dbReference type="PROSITE" id="PS50104"/>
    </source>
</evidence>
<dbReference type="Proteomes" id="UP000195918">
    <property type="component" value="Unassembled WGS sequence"/>
</dbReference>
<dbReference type="EMBL" id="FWFD01000007">
    <property type="protein sequence ID" value="SLM85156.1"/>
    <property type="molecule type" value="Genomic_DNA"/>
</dbReference>
<keyword evidence="4" id="KW-1185">Reference proteome</keyword>
<dbReference type="Gene3D" id="3.40.50.10140">
    <property type="entry name" value="Toll/interleukin-1 receptor homology (TIR) domain"/>
    <property type="match status" value="1"/>
</dbReference>
<protein>
    <submittedName>
        <fullName evidence="3">Uncharacterized protein</fullName>
    </submittedName>
</protein>
<organism evidence="3 4">
    <name type="scientific">Vagococcus fluvialis bH819</name>
    <dbReference type="NCBI Taxonomy" id="1255619"/>
    <lineage>
        <taxon>Bacteria</taxon>
        <taxon>Bacillati</taxon>
        <taxon>Bacillota</taxon>
        <taxon>Bacilli</taxon>
        <taxon>Lactobacillales</taxon>
        <taxon>Enterococcaceae</taxon>
        <taxon>Vagococcus</taxon>
    </lineage>
</organism>
<gene>
    <name evidence="3" type="ORF">FM121_03595</name>
</gene>
<dbReference type="Pfam" id="PF08357">
    <property type="entry name" value="SEFIR"/>
    <property type="match status" value="1"/>
</dbReference>
<dbReference type="OrthoDB" id="5149141at2"/>
<accession>A0A1X6WN92</accession>
<dbReference type="RefSeq" id="WP_086950793.1">
    <property type="nucleotide sequence ID" value="NZ_FWFD01000007.1"/>
</dbReference>
<dbReference type="InterPro" id="IPR013568">
    <property type="entry name" value="SEFIR_dom"/>
</dbReference>
<evidence type="ECO:0000313" key="3">
    <source>
        <dbReference type="EMBL" id="SLM85156.1"/>
    </source>
</evidence>
<dbReference type="PROSITE" id="PS50104">
    <property type="entry name" value="TIR"/>
    <property type="match status" value="1"/>
</dbReference>
<dbReference type="InterPro" id="IPR000157">
    <property type="entry name" value="TIR_dom"/>
</dbReference>
<evidence type="ECO:0000313" key="4">
    <source>
        <dbReference type="Proteomes" id="UP000195918"/>
    </source>
</evidence>
<dbReference type="SUPFAM" id="SSF52200">
    <property type="entry name" value="Toll/Interleukin receptor TIR domain"/>
    <property type="match status" value="1"/>
</dbReference>
<sequence>MEKTEHPKVFISYSHQGEEYERRILQFANKLRNQGIDANIDLYEESPVEGWPRWMENEIKKSDFILVVNDQSYYKKIYDENELGNGINWEVNILYQHLYDQNSKNDKIIPVFLSESDKEFVLTPLKPFTFYNVSDGLDFDKLYWRLRGVKKNKKPSLGELRPLEEKEQKFMFFSSPIDMEKWDKAEWKGIVYLFPKDSNDAIMGLFFNDYKEGQEIFKSWKENVIGQSSDDYITVDFIEPPFPKDSWIYKDSDVNNGNGYFVHIGPNVDKALERSETANLNLEQVLLATISRYRWMPEINNSINRREFMRRFKISKECWIMPMSVITGKEMSMENIIFDQNLSIRMSNVNFKQGDKLTTQDLSRTVLNNPVN</sequence>
<feature type="domain" description="SEFIR" evidence="2">
    <location>
        <begin position="6"/>
        <end position="142"/>
    </location>
</feature>
<dbReference type="InterPro" id="IPR035897">
    <property type="entry name" value="Toll_tir_struct_dom_sf"/>
</dbReference>
<dbReference type="AlphaFoldDB" id="A0A1X6WN92"/>
<reference evidence="4" key="1">
    <citation type="submission" date="2017-02" db="EMBL/GenBank/DDBJ databases">
        <authorList>
            <person name="Dridi B."/>
        </authorList>
    </citation>
    <scope>NUCLEOTIDE SEQUENCE [LARGE SCALE GENOMIC DNA]</scope>
    <source>
        <strain evidence="4">bH819</strain>
    </source>
</reference>
<feature type="domain" description="TIR" evidence="1">
    <location>
        <begin position="5"/>
        <end position="150"/>
    </location>
</feature>
<name>A0A1X6WN92_9ENTE</name>
<proteinExistence type="predicted"/>
<dbReference type="PROSITE" id="PS51534">
    <property type="entry name" value="SEFIR"/>
    <property type="match status" value="1"/>
</dbReference>
<dbReference type="GO" id="GO:0007165">
    <property type="term" value="P:signal transduction"/>
    <property type="evidence" value="ECO:0007669"/>
    <property type="project" value="InterPro"/>
</dbReference>
<evidence type="ECO:0000259" key="2">
    <source>
        <dbReference type="PROSITE" id="PS51534"/>
    </source>
</evidence>